<feature type="transmembrane region" description="Helical" evidence="1">
    <location>
        <begin position="250"/>
        <end position="267"/>
    </location>
</feature>
<feature type="transmembrane region" description="Helical" evidence="1">
    <location>
        <begin position="288"/>
        <end position="313"/>
    </location>
</feature>
<gene>
    <name evidence="2" type="ORF">KIH73_07150</name>
</gene>
<evidence type="ECO:0000313" key="3">
    <source>
        <dbReference type="Proteomes" id="UP000812844"/>
    </source>
</evidence>
<sequence>MRLGSVLSEAMRNIGAGTARAFLMFLAVLLTGGLMGGYEALTVVALEGEAATRIRADADVRGMVGGPVDGLACDRLVEADGGPTASGALRAGPQITPAATPGRSLSSYEVTPGMLALIVAGEGRSAPAADPTGVWVPATLADDFGLSVGSRLDTDQGPSTVAGVFEWPNDGRDTRFAYAVLVPVAADGRVFEECWAKQWPPSEETDGLLYSTAVVADRTGQGGVGAAPINKGFDSHYDATGAYRTRMTRWMPLLGLLVGLLLGALSVRRRRLEYAGALHSGQSKGAQLCGIAAETALWAGLGTLASCGLLVALCMRLAASDPWTVLAAAVRTPLALASGAVLAALLAGLAIRESQLFRYFKNR</sequence>
<protein>
    <recommendedName>
        <fullName evidence="4">ABC transporter ATP-binding protein</fullName>
    </recommendedName>
</protein>
<keyword evidence="1" id="KW-0812">Transmembrane</keyword>
<keyword evidence="1" id="KW-0472">Membrane</keyword>
<comment type="caution">
    <text evidence="2">The sequence shown here is derived from an EMBL/GenBank/DDBJ whole genome shotgun (WGS) entry which is preliminary data.</text>
</comment>
<dbReference type="RefSeq" id="WP_219082042.1">
    <property type="nucleotide sequence ID" value="NZ_JAHBBD010000015.1"/>
</dbReference>
<evidence type="ECO:0000256" key="1">
    <source>
        <dbReference type="SAM" id="Phobius"/>
    </source>
</evidence>
<organism evidence="2 3">
    <name type="scientific">Bifidobacterium phasiani</name>
    <dbReference type="NCBI Taxonomy" id="2834431"/>
    <lineage>
        <taxon>Bacteria</taxon>
        <taxon>Bacillati</taxon>
        <taxon>Actinomycetota</taxon>
        <taxon>Actinomycetes</taxon>
        <taxon>Bifidobacteriales</taxon>
        <taxon>Bifidobacteriaceae</taxon>
        <taxon>Bifidobacterium</taxon>
    </lineage>
</organism>
<evidence type="ECO:0008006" key="4">
    <source>
        <dbReference type="Google" id="ProtNLM"/>
    </source>
</evidence>
<feature type="transmembrane region" description="Helical" evidence="1">
    <location>
        <begin position="333"/>
        <end position="351"/>
    </location>
</feature>
<name>A0ABS6W9F7_9BIFI</name>
<accession>A0ABS6W9F7</accession>
<keyword evidence="1" id="KW-1133">Transmembrane helix</keyword>
<feature type="transmembrane region" description="Helical" evidence="1">
    <location>
        <begin position="21"/>
        <end position="38"/>
    </location>
</feature>
<dbReference type="EMBL" id="JAHBBD010000015">
    <property type="protein sequence ID" value="MBW3083143.1"/>
    <property type="molecule type" value="Genomic_DNA"/>
</dbReference>
<keyword evidence="3" id="KW-1185">Reference proteome</keyword>
<reference evidence="2 3" key="1">
    <citation type="submission" date="2021-05" db="EMBL/GenBank/DDBJ databases">
        <title>Phylogenetic classification of ten novel species belonging to the genus Bifidobacterium comprising B. colchicus sp. nov., B. abeli sp. nov., B. bicoloris sp. nov., B. guerezis sp. nov., B. rosaliae sp. nov., B. santillanensis sp. nov., B. argentati sp. nov., B. amazzoni sp. nov., B. pluviali sp. nov., and B. pinnaculum sp. nov.</title>
        <authorList>
            <person name="Lugli G.A."/>
            <person name="Ruiz Garcia L."/>
            <person name="Margolles A."/>
            <person name="Ventura M."/>
        </authorList>
    </citation>
    <scope>NUCLEOTIDE SEQUENCE [LARGE SCALE GENOMIC DNA]</scope>
    <source>
        <strain evidence="2 3">6T3</strain>
    </source>
</reference>
<proteinExistence type="predicted"/>
<evidence type="ECO:0000313" key="2">
    <source>
        <dbReference type="EMBL" id="MBW3083143.1"/>
    </source>
</evidence>
<dbReference type="Proteomes" id="UP000812844">
    <property type="component" value="Unassembled WGS sequence"/>
</dbReference>